<sequence>MLISITVASAQGTYVIQDVNFKNKLQSSYPWVMTGNQLNITAAGMFTNDLILTGANISNLDGIQYFTSVFKIDASFNNLTALPNISSLTQLKYLYVNFNRLTQLPDLSNQTNLVEIQATTNALTSLPSLTNLVNLNNLFLTNNKLTSLPNISTLVNLKYLIIGNNPFTSLPDFSPNVQLLELHVHQTNISQITGLAQLTKLTKLYCWENSITDLSALSDNTTLTGLFAFSNKLRSLPTLTNKPNLNSVEVEKNNLTFEDLLPLKTVTTLTDFSYSPQDSLGTYTQNTIRSQQPLSLSITEDAGVSSNTYTWYKNAALSGITTRAFSINKTQVTDKGKYYVSIKNPNLPLLTLTHRIWNIEVTDCIDLNAFSFDVSSNECSGGATVETAVVLNGGTAPYTYALIPFYNTDTIRSSTGDFTQVPPGKYTFTVRDANNCGIDSVQTIPKPKACDPVITPNGDAHMNSYFIEQSGPAKIVDMGGKTILQLTAPAVWYGTKADGTLADAGYYVIIVNNKKITNITVVR</sequence>
<dbReference type="OrthoDB" id="917234at2"/>
<dbReference type="SUPFAM" id="SSF52058">
    <property type="entry name" value="L domain-like"/>
    <property type="match status" value="1"/>
</dbReference>
<evidence type="ECO:0008006" key="5">
    <source>
        <dbReference type="Google" id="ProtNLM"/>
    </source>
</evidence>
<dbReference type="Gene3D" id="3.80.10.10">
    <property type="entry name" value="Ribonuclease Inhibitor"/>
    <property type="match status" value="2"/>
</dbReference>
<dbReference type="SMART" id="SM00365">
    <property type="entry name" value="LRR_SD22"/>
    <property type="match status" value="5"/>
</dbReference>
<evidence type="ECO:0000313" key="3">
    <source>
        <dbReference type="EMBL" id="ABG58108.1"/>
    </source>
</evidence>
<name>A0A6N4SPD9_CYTH3</name>
<gene>
    <name evidence="3" type="ordered locus">CHU_0822</name>
</gene>
<dbReference type="SMART" id="SM00369">
    <property type="entry name" value="LRR_TYP"/>
    <property type="match status" value="4"/>
</dbReference>
<dbReference type="PANTHER" id="PTHR46652">
    <property type="entry name" value="LEUCINE-RICH REPEAT AND IQ DOMAIN-CONTAINING PROTEIN 1-RELATED"/>
    <property type="match status" value="1"/>
</dbReference>
<dbReference type="InterPro" id="IPR003591">
    <property type="entry name" value="Leu-rich_rpt_typical-subtyp"/>
</dbReference>
<protein>
    <recommendedName>
        <fullName evidence="5">Ig-like domain-containing protein</fullName>
    </recommendedName>
</protein>
<dbReference type="EMBL" id="CP000383">
    <property type="protein sequence ID" value="ABG58108.1"/>
    <property type="molecule type" value="Genomic_DNA"/>
</dbReference>
<dbReference type="Pfam" id="PF12799">
    <property type="entry name" value="LRR_4"/>
    <property type="match status" value="1"/>
</dbReference>
<evidence type="ECO:0000256" key="1">
    <source>
        <dbReference type="ARBA" id="ARBA00022614"/>
    </source>
</evidence>
<dbReference type="PANTHER" id="PTHR46652:SF3">
    <property type="entry name" value="LEUCINE-RICH REPEAT-CONTAINING PROTEIN 9"/>
    <property type="match status" value="1"/>
</dbReference>
<keyword evidence="1" id="KW-0433">Leucine-rich repeat</keyword>
<dbReference type="InterPro" id="IPR013783">
    <property type="entry name" value="Ig-like_fold"/>
</dbReference>
<dbReference type="InterPro" id="IPR001611">
    <property type="entry name" value="Leu-rich_rpt"/>
</dbReference>
<accession>A0A6N4SPD9</accession>
<dbReference type="InterPro" id="IPR032675">
    <property type="entry name" value="LRR_dom_sf"/>
</dbReference>
<evidence type="ECO:0000313" key="4">
    <source>
        <dbReference type="Proteomes" id="UP000001822"/>
    </source>
</evidence>
<dbReference type="InterPro" id="IPR050836">
    <property type="entry name" value="SDS22/Internalin_LRR"/>
</dbReference>
<reference evidence="3 4" key="1">
    <citation type="journal article" date="2007" name="Appl. Environ. Microbiol.">
        <title>Genome sequence of the cellulolytic gliding bacterium Cytophaga hutchinsonii.</title>
        <authorList>
            <person name="Xie G."/>
            <person name="Bruce D.C."/>
            <person name="Challacombe J.F."/>
            <person name="Chertkov O."/>
            <person name="Detter J.C."/>
            <person name="Gilna P."/>
            <person name="Han C.S."/>
            <person name="Lucas S."/>
            <person name="Misra M."/>
            <person name="Myers G.L."/>
            <person name="Richardson P."/>
            <person name="Tapia R."/>
            <person name="Thayer N."/>
            <person name="Thompson L.S."/>
            <person name="Brettin T.S."/>
            <person name="Henrissat B."/>
            <person name="Wilson D.B."/>
            <person name="McBride M.J."/>
        </authorList>
    </citation>
    <scope>NUCLEOTIDE SEQUENCE [LARGE SCALE GENOMIC DNA]</scope>
    <source>
        <strain evidence="4">ATCC 33406 / DSM 1761 / CIP 103989 / NBRC 15051 / NCIMB 9469 / D465</strain>
    </source>
</reference>
<dbReference type="PROSITE" id="PS51450">
    <property type="entry name" value="LRR"/>
    <property type="match status" value="2"/>
</dbReference>
<proteinExistence type="predicted"/>
<dbReference type="KEGG" id="chu:CHU_0822"/>
<organism evidence="3 4">
    <name type="scientific">Cytophaga hutchinsonii (strain ATCC 33406 / DSM 1761 / CIP 103989 / NBRC 15051 / NCIMB 9469 / D465)</name>
    <dbReference type="NCBI Taxonomy" id="269798"/>
    <lineage>
        <taxon>Bacteria</taxon>
        <taxon>Pseudomonadati</taxon>
        <taxon>Bacteroidota</taxon>
        <taxon>Cytophagia</taxon>
        <taxon>Cytophagales</taxon>
        <taxon>Cytophagaceae</taxon>
        <taxon>Cytophaga</taxon>
    </lineage>
</organism>
<dbReference type="Gene3D" id="2.60.40.10">
    <property type="entry name" value="Immunoglobulins"/>
    <property type="match status" value="1"/>
</dbReference>
<dbReference type="InterPro" id="IPR025875">
    <property type="entry name" value="Leu-rich_rpt_4"/>
</dbReference>
<dbReference type="AlphaFoldDB" id="A0A6N4SPD9"/>
<dbReference type="Proteomes" id="UP000001822">
    <property type="component" value="Chromosome"/>
</dbReference>
<keyword evidence="4" id="KW-1185">Reference proteome</keyword>
<dbReference type="SMART" id="SM00364">
    <property type="entry name" value="LRR_BAC"/>
    <property type="match status" value="7"/>
</dbReference>
<keyword evidence="2" id="KW-0677">Repeat</keyword>
<evidence type="ECO:0000256" key="2">
    <source>
        <dbReference type="ARBA" id="ARBA00022737"/>
    </source>
</evidence>